<evidence type="ECO:0000256" key="2">
    <source>
        <dbReference type="ARBA" id="ARBA00022490"/>
    </source>
</evidence>
<sequence>MKNNTSSSLENMKNLDFETALLELEMLVSNMEQENITLEDSLSLYRRGVNLVRFCQNHIAKAEETIKVLDGELLKPLDSNELGEE</sequence>
<evidence type="ECO:0000313" key="7">
    <source>
        <dbReference type="EMBL" id="AGF47665.1"/>
    </source>
</evidence>
<dbReference type="RefSeq" id="WP_015238497.1">
    <property type="nucleotide sequence ID" value="NC_020283.1"/>
</dbReference>
<comment type="similarity">
    <text evidence="1 6">Belongs to the XseB family.</text>
</comment>
<comment type="subunit">
    <text evidence="6">Heterooligomer composed of large and small subunits.</text>
</comment>
<dbReference type="EC" id="3.1.11.6" evidence="6"/>
<organism evidence="7 8">
    <name type="scientific">Candidatus Kinetoplastidibacterium crithidiae TCC036E</name>
    <dbReference type="NCBI Taxonomy" id="1208918"/>
    <lineage>
        <taxon>Bacteria</taxon>
        <taxon>Pseudomonadati</taxon>
        <taxon>Pseudomonadota</taxon>
        <taxon>Betaproteobacteria</taxon>
        <taxon>Candidatus Kinetoplastidibacterium</taxon>
    </lineage>
</organism>
<dbReference type="InterPro" id="IPR003761">
    <property type="entry name" value="Exonuc_VII_S"/>
</dbReference>
<dbReference type="AlphaFoldDB" id="M1M6D8"/>
<dbReference type="KEGG" id="kct:CDEE_0651"/>
<comment type="function">
    <text evidence="6">Bidirectionally degrades single-stranded DNA into large acid-insoluble oligonucleotides, which are then degraded further into small acid-soluble oligonucleotides.</text>
</comment>
<dbReference type="PANTHER" id="PTHR34137:SF1">
    <property type="entry name" value="EXODEOXYRIBONUCLEASE 7 SMALL SUBUNIT"/>
    <property type="match status" value="1"/>
</dbReference>
<dbReference type="SUPFAM" id="SSF116842">
    <property type="entry name" value="XseB-like"/>
    <property type="match status" value="1"/>
</dbReference>
<evidence type="ECO:0000256" key="4">
    <source>
        <dbReference type="ARBA" id="ARBA00022801"/>
    </source>
</evidence>
<keyword evidence="5 6" id="KW-0269">Exonuclease</keyword>
<evidence type="ECO:0000256" key="1">
    <source>
        <dbReference type="ARBA" id="ARBA00009998"/>
    </source>
</evidence>
<dbReference type="NCBIfam" id="TIGR01280">
    <property type="entry name" value="xseB"/>
    <property type="match status" value="1"/>
</dbReference>
<dbReference type="GO" id="GO:0006308">
    <property type="term" value="P:DNA catabolic process"/>
    <property type="evidence" value="ECO:0007669"/>
    <property type="project" value="UniProtKB-UniRule"/>
</dbReference>
<dbReference type="PATRIC" id="fig|1208918.3.peg.365"/>
<dbReference type="HOGENOM" id="CLU_145918_2_0_4"/>
<reference evidence="7 8" key="1">
    <citation type="journal article" date="2013" name="Genome Biol. Evol.">
        <title>Genome evolution and phylogenomic analysis of candidatus kinetoplastibacterium, the betaproteobacterial endosymbionts of strigomonas and angomonas.</title>
        <authorList>
            <person name="Alves J.M."/>
            <person name="Serrano M.G."/>
            <person name="Maia da Silva F."/>
            <person name="Voegtly L.J."/>
            <person name="Matveyev A.V."/>
            <person name="Teixeira M.M."/>
            <person name="Camargo E.P."/>
            <person name="Buck G.A."/>
        </authorList>
    </citation>
    <scope>NUCLEOTIDE SEQUENCE [LARGE SCALE GENOMIC DNA]</scope>
    <source>
        <strain evidence="7 8">TCC036E</strain>
    </source>
</reference>
<dbReference type="EMBL" id="CP003804">
    <property type="protein sequence ID" value="AGF47665.1"/>
    <property type="molecule type" value="Genomic_DNA"/>
</dbReference>
<dbReference type="GO" id="GO:0005829">
    <property type="term" value="C:cytosol"/>
    <property type="evidence" value="ECO:0007669"/>
    <property type="project" value="TreeGrafter"/>
</dbReference>
<dbReference type="PANTHER" id="PTHR34137">
    <property type="entry name" value="EXODEOXYRIBONUCLEASE 7 SMALL SUBUNIT"/>
    <property type="match status" value="1"/>
</dbReference>
<dbReference type="eggNOG" id="COG1722">
    <property type="taxonomic scope" value="Bacteria"/>
</dbReference>
<dbReference type="GO" id="GO:0008855">
    <property type="term" value="F:exodeoxyribonuclease VII activity"/>
    <property type="evidence" value="ECO:0007669"/>
    <property type="project" value="UniProtKB-UniRule"/>
</dbReference>
<keyword evidence="3 6" id="KW-0540">Nuclease</keyword>
<name>M1M6D8_9PROT</name>
<keyword evidence="8" id="KW-1185">Reference proteome</keyword>
<dbReference type="Proteomes" id="UP000011686">
    <property type="component" value="Chromosome"/>
</dbReference>
<proteinExistence type="inferred from homology"/>
<dbReference type="STRING" id="1208918.CDEE_0651"/>
<gene>
    <name evidence="6" type="primary">xseB</name>
    <name evidence="7" type="ORF">CDEE_0651</name>
</gene>
<comment type="subcellular location">
    <subcellularLocation>
        <location evidence="6">Cytoplasm</location>
    </subcellularLocation>
</comment>
<dbReference type="Gene3D" id="1.10.287.1040">
    <property type="entry name" value="Exonuclease VII, small subunit"/>
    <property type="match status" value="1"/>
</dbReference>
<keyword evidence="4 6" id="KW-0378">Hydrolase</keyword>
<comment type="catalytic activity">
    <reaction evidence="6">
        <text>Exonucleolytic cleavage in either 5'- to 3'- or 3'- to 5'-direction to yield nucleoside 5'-phosphates.</text>
        <dbReference type="EC" id="3.1.11.6"/>
    </reaction>
</comment>
<dbReference type="HAMAP" id="MF_00337">
    <property type="entry name" value="Exonuc_7_S"/>
    <property type="match status" value="1"/>
</dbReference>
<evidence type="ECO:0000256" key="5">
    <source>
        <dbReference type="ARBA" id="ARBA00022839"/>
    </source>
</evidence>
<dbReference type="GO" id="GO:0009318">
    <property type="term" value="C:exodeoxyribonuclease VII complex"/>
    <property type="evidence" value="ECO:0007669"/>
    <property type="project" value="UniProtKB-UniRule"/>
</dbReference>
<keyword evidence="2 6" id="KW-0963">Cytoplasm</keyword>
<evidence type="ECO:0000256" key="6">
    <source>
        <dbReference type="HAMAP-Rule" id="MF_00337"/>
    </source>
</evidence>
<dbReference type="Pfam" id="PF02609">
    <property type="entry name" value="Exonuc_VII_S"/>
    <property type="match status" value="1"/>
</dbReference>
<protein>
    <recommendedName>
        <fullName evidence="6">Exodeoxyribonuclease 7 small subunit</fullName>
        <ecNumber evidence="6">3.1.11.6</ecNumber>
    </recommendedName>
    <alternativeName>
        <fullName evidence="6">Exodeoxyribonuclease VII small subunit</fullName>
        <shortName evidence="6">Exonuclease VII small subunit</shortName>
    </alternativeName>
</protein>
<evidence type="ECO:0000313" key="8">
    <source>
        <dbReference type="Proteomes" id="UP000011686"/>
    </source>
</evidence>
<dbReference type="InterPro" id="IPR037004">
    <property type="entry name" value="Exonuc_VII_ssu_sf"/>
</dbReference>
<evidence type="ECO:0000256" key="3">
    <source>
        <dbReference type="ARBA" id="ARBA00022722"/>
    </source>
</evidence>
<dbReference type="PIRSF" id="PIRSF006488">
    <property type="entry name" value="Exonuc_VII_S"/>
    <property type="match status" value="1"/>
</dbReference>
<accession>M1M6D8</accession>